<evidence type="ECO:0000313" key="5">
    <source>
        <dbReference type="EMBL" id="MBK9796516.1"/>
    </source>
</evidence>
<evidence type="ECO:0000256" key="1">
    <source>
        <dbReference type="ARBA" id="ARBA00022553"/>
    </source>
</evidence>
<dbReference type="EMBL" id="JADKIO010000006">
    <property type="protein sequence ID" value="MBK9796516.1"/>
    <property type="molecule type" value="Genomic_DNA"/>
</dbReference>
<dbReference type="SMART" id="SM00448">
    <property type="entry name" value="REC"/>
    <property type="match status" value="1"/>
</dbReference>
<dbReference type="PANTHER" id="PTHR44591:SF14">
    <property type="entry name" value="PROTEIN PILG"/>
    <property type="match status" value="1"/>
</dbReference>
<dbReference type="PANTHER" id="PTHR44591">
    <property type="entry name" value="STRESS RESPONSE REGULATOR PROTEIN 1"/>
    <property type="match status" value="1"/>
</dbReference>
<gene>
    <name evidence="5" type="ORF">IPP58_08445</name>
</gene>
<comment type="caution">
    <text evidence="5">The sequence shown here is derived from an EMBL/GenBank/DDBJ whole genome shotgun (WGS) entry which is preliminary data.</text>
</comment>
<evidence type="ECO:0000259" key="4">
    <source>
        <dbReference type="PROSITE" id="PS50110"/>
    </source>
</evidence>
<dbReference type="InterPro" id="IPR011006">
    <property type="entry name" value="CheY-like_superfamily"/>
</dbReference>
<evidence type="ECO:0000256" key="2">
    <source>
        <dbReference type="ARBA" id="ARBA00023012"/>
    </source>
</evidence>
<sequence>MSRIVVVDDSKLMRNLVRHLLEQAGHEVETWAEVTAVEVGERIGASDPELIVTDYQMPGCNGLTVARMARKAKPDLPIVVLTATHDPAILEALKKQAVSAILHKPLREEELLEVVAGLLATPV</sequence>
<keyword evidence="2" id="KW-0902">Two-component regulatory system</keyword>
<feature type="domain" description="Response regulatory" evidence="4">
    <location>
        <begin position="3"/>
        <end position="119"/>
    </location>
</feature>
<evidence type="ECO:0000313" key="6">
    <source>
        <dbReference type="Proteomes" id="UP000886657"/>
    </source>
</evidence>
<keyword evidence="1 3" id="KW-0597">Phosphoprotein</keyword>
<dbReference type="GO" id="GO:0000160">
    <property type="term" value="P:phosphorelay signal transduction system"/>
    <property type="evidence" value="ECO:0007669"/>
    <property type="project" value="UniProtKB-KW"/>
</dbReference>
<dbReference type="AlphaFoldDB" id="A0A9D7XGQ7"/>
<dbReference type="InterPro" id="IPR001789">
    <property type="entry name" value="Sig_transdc_resp-reg_receiver"/>
</dbReference>
<dbReference type="Gene3D" id="3.40.50.2300">
    <property type="match status" value="1"/>
</dbReference>
<dbReference type="InterPro" id="IPR050595">
    <property type="entry name" value="Bact_response_regulator"/>
</dbReference>
<reference evidence="5" key="1">
    <citation type="submission" date="2020-10" db="EMBL/GenBank/DDBJ databases">
        <title>Connecting structure to function with the recovery of over 1000 high-quality activated sludge metagenome-assembled genomes encoding full-length rRNA genes using long-read sequencing.</title>
        <authorList>
            <person name="Singleton C.M."/>
            <person name="Petriglieri F."/>
            <person name="Kristensen J.M."/>
            <person name="Kirkegaard R.H."/>
            <person name="Michaelsen T.Y."/>
            <person name="Andersen M.H."/>
            <person name="Karst S.M."/>
            <person name="Dueholm M.S."/>
            <person name="Nielsen P.H."/>
            <person name="Albertsen M."/>
        </authorList>
    </citation>
    <scope>NUCLEOTIDE SEQUENCE</scope>
    <source>
        <strain evidence="5">Skiv_18-Q3-R9-52_MAXAC.067</strain>
    </source>
</reference>
<proteinExistence type="predicted"/>
<organism evidence="5 6">
    <name type="scientific">Candidatus Geothrix skivensis</name>
    <dbReference type="NCBI Taxonomy" id="2954439"/>
    <lineage>
        <taxon>Bacteria</taxon>
        <taxon>Pseudomonadati</taxon>
        <taxon>Acidobacteriota</taxon>
        <taxon>Holophagae</taxon>
        <taxon>Holophagales</taxon>
        <taxon>Holophagaceae</taxon>
        <taxon>Geothrix</taxon>
    </lineage>
</organism>
<dbReference type="CDD" id="cd00156">
    <property type="entry name" value="REC"/>
    <property type="match status" value="1"/>
</dbReference>
<evidence type="ECO:0000256" key="3">
    <source>
        <dbReference type="PROSITE-ProRule" id="PRU00169"/>
    </source>
</evidence>
<dbReference type="PROSITE" id="PS50110">
    <property type="entry name" value="RESPONSE_REGULATORY"/>
    <property type="match status" value="1"/>
</dbReference>
<feature type="modified residue" description="4-aspartylphosphate" evidence="3">
    <location>
        <position position="54"/>
    </location>
</feature>
<accession>A0A9D7XGQ7</accession>
<protein>
    <submittedName>
        <fullName evidence="5">Response regulator</fullName>
    </submittedName>
</protein>
<name>A0A9D7XGQ7_9BACT</name>
<dbReference type="Proteomes" id="UP000886657">
    <property type="component" value="Unassembled WGS sequence"/>
</dbReference>
<dbReference type="SUPFAM" id="SSF52172">
    <property type="entry name" value="CheY-like"/>
    <property type="match status" value="1"/>
</dbReference>
<dbReference type="Pfam" id="PF00072">
    <property type="entry name" value="Response_reg"/>
    <property type="match status" value="1"/>
</dbReference>